<dbReference type="OrthoDB" id="166375at2759"/>
<feature type="compositionally biased region" description="Basic and acidic residues" evidence="5">
    <location>
        <begin position="131"/>
        <end position="153"/>
    </location>
</feature>
<gene>
    <name evidence="7" type="ORF">K503DRAFT_711027</name>
</gene>
<evidence type="ECO:0000256" key="1">
    <source>
        <dbReference type="ARBA" id="ARBA00004123"/>
    </source>
</evidence>
<keyword evidence="4" id="KW-0539">Nucleus</keyword>
<keyword evidence="3" id="KW-0804">Transcription</keyword>
<feature type="compositionally biased region" description="Acidic residues" evidence="5">
    <location>
        <begin position="175"/>
        <end position="191"/>
    </location>
</feature>
<feature type="region of interest" description="Disordered" evidence="5">
    <location>
        <begin position="442"/>
        <end position="463"/>
    </location>
</feature>
<dbReference type="SUPFAM" id="SSF159042">
    <property type="entry name" value="Plus3-like"/>
    <property type="match status" value="1"/>
</dbReference>
<dbReference type="Proteomes" id="UP000092154">
    <property type="component" value="Unassembled WGS sequence"/>
</dbReference>
<evidence type="ECO:0000256" key="3">
    <source>
        <dbReference type="ARBA" id="ARBA00023163"/>
    </source>
</evidence>
<dbReference type="InterPro" id="IPR004343">
    <property type="entry name" value="Plus-3_dom"/>
</dbReference>
<dbReference type="PROSITE" id="PS51360">
    <property type="entry name" value="PLUS3"/>
    <property type="match status" value="1"/>
</dbReference>
<feature type="region of interest" description="Disordered" evidence="5">
    <location>
        <begin position="501"/>
        <end position="539"/>
    </location>
</feature>
<evidence type="ECO:0000256" key="5">
    <source>
        <dbReference type="SAM" id="MobiDB-lite"/>
    </source>
</evidence>
<reference evidence="7 8" key="1">
    <citation type="submission" date="2016-06" db="EMBL/GenBank/DDBJ databases">
        <title>Comparative genomics of the ectomycorrhizal sister species Rhizopogon vinicolor and Rhizopogon vesiculosus (Basidiomycota: Boletales) reveals a divergence of the mating type B locus.</title>
        <authorList>
            <consortium name="DOE Joint Genome Institute"/>
            <person name="Mujic A.B."/>
            <person name="Kuo A."/>
            <person name="Tritt A."/>
            <person name="Lipzen A."/>
            <person name="Chen C."/>
            <person name="Johnson J."/>
            <person name="Sharma A."/>
            <person name="Barry K."/>
            <person name="Grigoriev I.V."/>
            <person name="Spatafora J.W."/>
        </authorList>
    </citation>
    <scope>NUCLEOTIDE SEQUENCE [LARGE SCALE GENOMIC DNA]</scope>
    <source>
        <strain evidence="7 8">AM-OR11-026</strain>
    </source>
</reference>
<dbReference type="EMBL" id="KV448161">
    <property type="protein sequence ID" value="OAX42219.1"/>
    <property type="molecule type" value="Genomic_DNA"/>
</dbReference>
<feature type="region of interest" description="Disordered" evidence="5">
    <location>
        <begin position="1"/>
        <end position="212"/>
    </location>
</feature>
<proteinExistence type="predicted"/>
<evidence type="ECO:0000313" key="8">
    <source>
        <dbReference type="Proteomes" id="UP000092154"/>
    </source>
</evidence>
<accession>A0A1B7NBP6</accession>
<evidence type="ECO:0000259" key="6">
    <source>
        <dbReference type="PROSITE" id="PS51360"/>
    </source>
</evidence>
<sequence>MSDFEGDFDDELLELAGATEKKRKHQASSSRPSAKKRRTEVSDDSEAEDEPESEDESEVKYPLEGKYIDESDRERLLSMPEIEREDILAGRQEELMRIQDKRKLHEMLQAQSGDSENVSKAAKRQRTTRGATKEKSRTLDELKARRKAKDEKKRTKTNSPKRDRSSSPTDMDMSSGEEEDGQITRYEEEEEKDRKLYSRQPDPADEPSSLGDFTKCVLTRDMLAKYCMAPWFEDYVKGGWVRYLVGQDEHDKPTYRICEVQNLGANLTKPYKINDTMANQTLELKHGKSLKAFNMDKVSNAPITQREFERLGKVCFADEVKLPSKRALEKKAAQISKLVTQPVTESDITAMLARKNQLSNSQSGASITLQRSRLVQAKTLALRRQDYAEVTEIEAKLAELPAIATPARDEGGESLSDKLAKVNERNRKANLEGVRKAELMEAERKRRERKMNASGTATPADPSARLKTVPRLFNDTTSRFVLALLWSMSLGHLSGTPNINGTGTPALQADDAAGGRSISPLPPSALSDSRISPKKPKSMEVSVIESIEVDLGDF</sequence>
<dbReference type="STRING" id="1314800.A0A1B7NBP6"/>
<evidence type="ECO:0000256" key="4">
    <source>
        <dbReference type="ARBA" id="ARBA00023242"/>
    </source>
</evidence>
<dbReference type="InterPro" id="IPR036128">
    <property type="entry name" value="Plus3-like_sf"/>
</dbReference>
<dbReference type="GO" id="GO:0003677">
    <property type="term" value="F:DNA binding"/>
    <property type="evidence" value="ECO:0007669"/>
    <property type="project" value="InterPro"/>
</dbReference>
<feature type="domain" description="Plus3" evidence="6">
    <location>
        <begin position="207"/>
        <end position="340"/>
    </location>
</feature>
<dbReference type="Pfam" id="PF03126">
    <property type="entry name" value="Plus-3"/>
    <property type="match status" value="1"/>
</dbReference>
<protein>
    <submittedName>
        <fullName evidence="7">Plus-3-domain-containing protein</fullName>
    </submittedName>
</protein>
<dbReference type="SMART" id="SM00719">
    <property type="entry name" value="Plus3"/>
    <property type="match status" value="1"/>
</dbReference>
<feature type="compositionally biased region" description="Basic and acidic residues" evidence="5">
    <location>
        <begin position="58"/>
        <end position="106"/>
    </location>
</feature>
<dbReference type="GO" id="GO:0016593">
    <property type="term" value="C:Cdc73/Paf1 complex"/>
    <property type="evidence" value="ECO:0007669"/>
    <property type="project" value="TreeGrafter"/>
</dbReference>
<dbReference type="FunCoup" id="A0A1B7NBP6">
    <property type="interactions" value="704"/>
</dbReference>
<comment type="subcellular location">
    <subcellularLocation>
        <location evidence="1">Nucleus</location>
    </subcellularLocation>
</comment>
<organism evidence="7 8">
    <name type="scientific">Rhizopogon vinicolor AM-OR11-026</name>
    <dbReference type="NCBI Taxonomy" id="1314800"/>
    <lineage>
        <taxon>Eukaryota</taxon>
        <taxon>Fungi</taxon>
        <taxon>Dikarya</taxon>
        <taxon>Basidiomycota</taxon>
        <taxon>Agaricomycotina</taxon>
        <taxon>Agaricomycetes</taxon>
        <taxon>Agaricomycetidae</taxon>
        <taxon>Boletales</taxon>
        <taxon>Suillineae</taxon>
        <taxon>Rhizopogonaceae</taxon>
        <taxon>Rhizopogon</taxon>
    </lineage>
</organism>
<dbReference type="Gene3D" id="3.90.70.200">
    <property type="entry name" value="Plus-3 domain"/>
    <property type="match status" value="1"/>
</dbReference>
<dbReference type="PANTHER" id="PTHR13115:SF8">
    <property type="entry name" value="RNA POLYMERASE-ASSOCIATED PROTEIN RTF1 HOMOLOG"/>
    <property type="match status" value="1"/>
</dbReference>
<feature type="compositionally biased region" description="Acidic residues" evidence="5">
    <location>
        <begin position="42"/>
        <end position="57"/>
    </location>
</feature>
<dbReference type="InParanoid" id="A0A1B7NBP6"/>
<feature type="compositionally biased region" description="Acidic residues" evidence="5">
    <location>
        <begin position="1"/>
        <end position="13"/>
    </location>
</feature>
<keyword evidence="2" id="KW-0805">Transcription regulation</keyword>
<dbReference type="GO" id="GO:1990269">
    <property type="term" value="F:RNA polymerase II C-terminal domain phosphoserine binding"/>
    <property type="evidence" value="ECO:0007669"/>
    <property type="project" value="TreeGrafter"/>
</dbReference>
<feature type="compositionally biased region" description="Polar residues" evidence="5">
    <location>
        <begin position="109"/>
        <end position="118"/>
    </location>
</feature>
<dbReference type="PANTHER" id="PTHR13115">
    <property type="entry name" value="RNA POLYMERASE-ASSOCIATED PROTEIN RTF1 HOMOLOG"/>
    <property type="match status" value="1"/>
</dbReference>
<dbReference type="AlphaFoldDB" id="A0A1B7NBP6"/>
<name>A0A1B7NBP6_9AGAM</name>
<evidence type="ECO:0000313" key="7">
    <source>
        <dbReference type="EMBL" id="OAX42219.1"/>
    </source>
</evidence>
<evidence type="ECO:0000256" key="2">
    <source>
        <dbReference type="ARBA" id="ARBA00023015"/>
    </source>
</evidence>
<keyword evidence="8" id="KW-1185">Reference proteome</keyword>